<accession>A0A8S5UFM0</accession>
<dbReference type="Gene3D" id="3.40.50.300">
    <property type="entry name" value="P-loop containing nucleotide triphosphate hydrolases"/>
    <property type="match status" value="1"/>
</dbReference>
<sequence length="272" mass="31118">MQKNTLILLIGPSCSGKDSILNQIVHSIPSIKKLRLCTTRESREDETGDPDIVFNTFDQYSAIPSYEKIDPRSYEMYNNKGELTTVFYTNLVPPELLGVEKRCENTYIGITTLDGLLQFDNNKLLVEHFNIIAINIAVDEGIRIKRYINRVSIDKKSVSYDAVKEILRRIDKDREDFSKEKYSEICKQLKNIAVWSIDGGRNLSVVTTYVKHVMMNKMNKSETLKAIESILLKFKDDTAELIRDRNSVDASTCAKISSYPANLLKEIIKEAY</sequence>
<reference evidence="1" key="1">
    <citation type="journal article" date="2021" name="Proc. Natl. Acad. Sci. U.S.A.">
        <title>A Catalog of Tens of Thousands of Viruses from Human Metagenomes Reveals Hidden Associations with Chronic Diseases.</title>
        <authorList>
            <person name="Tisza M.J."/>
            <person name="Buck C.B."/>
        </authorList>
    </citation>
    <scope>NUCLEOTIDE SEQUENCE</scope>
    <source>
        <strain evidence="1">CtcyQ27</strain>
    </source>
</reference>
<organism evidence="1">
    <name type="scientific">Myoviridae sp. ctcyQ27</name>
    <dbReference type="NCBI Taxonomy" id="2825139"/>
    <lineage>
        <taxon>Viruses</taxon>
        <taxon>Duplodnaviria</taxon>
        <taxon>Heunggongvirae</taxon>
        <taxon>Uroviricota</taxon>
        <taxon>Caudoviricetes</taxon>
    </lineage>
</organism>
<dbReference type="SUPFAM" id="SSF52540">
    <property type="entry name" value="P-loop containing nucleoside triphosphate hydrolases"/>
    <property type="match status" value="1"/>
</dbReference>
<proteinExistence type="predicted"/>
<dbReference type="InterPro" id="IPR027417">
    <property type="entry name" value="P-loop_NTPase"/>
</dbReference>
<evidence type="ECO:0000313" key="1">
    <source>
        <dbReference type="EMBL" id="DAF93182.1"/>
    </source>
</evidence>
<name>A0A8S5UFM0_9CAUD</name>
<protein>
    <submittedName>
        <fullName evidence="1">Rap2 family GTPase consists of Rap2a, Rap2b, and Rap2c</fullName>
    </submittedName>
</protein>
<dbReference type="EMBL" id="BK016080">
    <property type="protein sequence ID" value="DAF93182.1"/>
    <property type="molecule type" value="Genomic_DNA"/>
</dbReference>